<evidence type="ECO:0000256" key="1">
    <source>
        <dbReference type="SAM" id="Phobius"/>
    </source>
</evidence>
<sequence>MFIVELKRILSSRRTLIILGIGLIMSTLMGILPITYETINYTDANGEVISLQGKKAIEYKKSIRSKYDGEVTGEKLKSALTAYQKVIKENGNITEDNEKFPLTVYTESISPIKPLLSKMPEVFADPQTGVGSELKDIPIEKSDDFYNKAKSHLEDVISLEYDGNKKIIDTASEMYEKVEMPFSLYGGYSRDAFDYITLNILILLVLCVSIAAPTFAEGYQNGSDCILRCTKFGRIPFVVYKILALFFIIILYYLVCMLIQIGILNYNFGLECLNTSIQMLFSAVGLVSLNLGQLQVAVVLGGLLSILCTVALTLFISAKARTSLTAILISVVTALLPTIVYAVVGTSWLVYILPSSGIGMQNSLLYQLVDINFLPMGNAGVWTPYMIIGGAVVELIVFLMLSVYSYCRHRVG</sequence>
<comment type="caution">
    <text evidence="2">The sequence shown here is derived from an EMBL/GenBank/DDBJ whole genome shotgun (WGS) entry which is preliminary data.</text>
</comment>
<accession>A0ABV1B4N0</accession>
<reference evidence="2 3" key="1">
    <citation type="submission" date="2024-03" db="EMBL/GenBank/DDBJ databases">
        <title>Human intestinal bacterial collection.</title>
        <authorList>
            <person name="Pauvert C."/>
            <person name="Hitch T.C.A."/>
            <person name="Clavel T."/>
        </authorList>
    </citation>
    <scope>NUCLEOTIDE SEQUENCE [LARGE SCALE GENOMIC DNA]</scope>
    <source>
        <strain evidence="2 3">CLA-AA-H190</strain>
    </source>
</reference>
<name>A0ABV1B4N0_9FIRM</name>
<dbReference type="Pfam" id="PF12679">
    <property type="entry name" value="ABC2_membrane_2"/>
    <property type="match status" value="1"/>
</dbReference>
<keyword evidence="1" id="KW-0812">Transmembrane</keyword>
<feature type="transmembrane region" description="Helical" evidence="1">
    <location>
        <begin position="294"/>
        <end position="315"/>
    </location>
</feature>
<dbReference type="EMBL" id="JBBMEK010000112">
    <property type="protein sequence ID" value="MEQ2365390.1"/>
    <property type="molecule type" value="Genomic_DNA"/>
</dbReference>
<gene>
    <name evidence="2" type="ORF">WMO25_09815</name>
</gene>
<feature type="transmembrane region" description="Helical" evidence="1">
    <location>
        <begin position="237"/>
        <end position="263"/>
    </location>
</feature>
<organism evidence="2 3">
    <name type="scientific">Coprococcus intestinihominis</name>
    <dbReference type="NCBI Taxonomy" id="3133154"/>
    <lineage>
        <taxon>Bacteria</taxon>
        <taxon>Bacillati</taxon>
        <taxon>Bacillota</taxon>
        <taxon>Clostridia</taxon>
        <taxon>Lachnospirales</taxon>
        <taxon>Lachnospiraceae</taxon>
        <taxon>Coprococcus</taxon>
    </lineage>
</organism>
<keyword evidence="1" id="KW-0472">Membrane</keyword>
<feature type="transmembrane region" description="Helical" evidence="1">
    <location>
        <begin position="385"/>
        <end position="407"/>
    </location>
</feature>
<evidence type="ECO:0000313" key="2">
    <source>
        <dbReference type="EMBL" id="MEQ2365390.1"/>
    </source>
</evidence>
<keyword evidence="3" id="KW-1185">Reference proteome</keyword>
<evidence type="ECO:0000313" key="3">
    <source>
        <dbReference type="Proteomes" id="UP001469749"/>
    </source>
</evidence>
<protein>
    <submittedName>
        <fullName evidence="2">ABC transporter permease subunit</fullName>
    </submittedName>
</protein>
<proteinExistence type="predicted"/>
<dbReference type="Proteomes" id="UP001469749">
    <property type="component" value="Unassembled WGS sequence"/>
</dbReference>
<feature type="transmembrane region" description="Helical" evidence="1">
    <location>
        <begin position="195"/>
        <end position="216"/>
    </location>
</feature>
<feature type="transmembrane region" description="Helical" evidence="1">
    <location>
        <begin position="16"/>
        <end position="36"/>
    </location>
</feature>
<dbReference type="RefSeq" id="WP_349085155.1">
    <property type="nucleotide sequence ID" value="NZ_JBBMEK010000112.1"/>
</dbReference>
<keyword evidence="1" id="KW-1133">Transmembrane helix</keyword>
<feature type="transmembrane region" description="Helical" evidence="1">
    <location>
        <begin position="327"/>
        <end position="353"/>
    </location>
</feature>